<evidence type="ECO:0000259" key="3">
    <source>
        <dbReference type="Pfam" id="PF00724"/>
    </source>
</evidence>
<keyword evidence="1" id="KW-0285">Flavoprotein</keyword>
<evidence type="ECO:0000313" key="4">
    <source>
        <dbReference type="EMBL" id="MEL0615062.1"/>
    </source>
</evidence>
<evidence type="ECO:0000256" key="1">
    <source>
        <dbReference type="ARBA" id="ARBA00022630"/>
    </source>
</evidence>
<organism evidence="4 5">
    <name type="scientific">Marinomonas arenicola</name>
    <dbReference type="NCBI Taxonomy" id="569601"/>
    <lineage>
        <taxon>Bacteria</taxon>
        <taxon>Pseudomonadati</taxon>
        <taxon>Pseudomonadota</taxon>
        <taxon>Gammaproteobacteria</taxon>
        <taxon>Oceanospirillales</taxon>
        <taxon>Oceanospirillaceae</taxon>
        <taxon>Marinomonas</taxon>
    </lineage>
</organism>
<feature type="non-terminal residue" evidence="4">
    <location>
        <position position="73"/>
    </location>
</feature>
<evidence type="ECO:0000256" key="2">
    <source>
        <dbReference type="ARBA" id="ARBA00023002"/>
    </source>
</evidence>
<dbReference type="Pfam" id="PF00724">
    <property type="entry name" value="Oxidored_FMN"/>
    <property type="match status" value="1"/>
</dbReference>
<feature type="domain" description="NADH:flavin oxidoreductase/NADH oxidase N-terminal" evidence="3">
    <location>
        <begin position="4"/>
        <end position="73"/>
    </location>
</feature>
<gene>
    <name evidence="4" type="ORF">V6242_18180</name>
</gene>
<proteinExistence type="predicted"/>
<dbReference type="InterPro" id="IPR051799">
    <property type="entry name" value="NADH_flavin_oxidoreductase"/>
</dbReference>
<name>A0ABU9GC73_9GAMM</name>
<dbReference type="SUPFAM" id="SSF51395">
    <property type="entry name" value="FMN-linked oxidoreductases"/>
    <property type="match status" value="1"/>
</dbReference>
<dbReference type="InterPro" id="IPR001155">
    <property type="entry name" value="OxRdtase_FMN_N"/>
</dbReference>
<feature type="non-terminal residue" evidence="4">
    <location>
        <position position="1"/>
    </location>
</feature>
<dbReference type="PANTHER" id="PTHR43656:SF2">
    <property type="entry name" value="BINDING OXIDOREDUCTASE, PUTATIVE (AFU_ORTHOLOGUE AFUA_2G08260)-RELATED"/>
    <property type="match status" value="1"/>
</dbReference>
<dbReference type="InterPro" id="IPR013785">
    <property type="entry name" value="Aldolase_TIM"/>
</dbReference>
<comment type="caution">
    <text evidence="4">The sequence shown here is derived from an EMBL/GenBank/DDBJ whole genome shotgun (WGS) entry which is preliminary data.</text>
</comment>
<dbReference type="Gene3D" id="3.20.20.70">
    <property type="entry name" value="Aldolase class I"/>
    <property type="match status" value="1"/>
</dbReference>
<keyword evidence="2" id="KW-0560">Oxidoreductase</keyword>
<dbReference type="EMBL" id="JBAKAR010000234">
    <property type="protein sequence ID" value="MEL0615062.1"/>
    <property type="molecule type" value="Genomic_DNA"/>
</dbReference>
<dbReference type="Proteomes" id="UP001379949">
    <property type="component" value="Unassembled WGS sequence"/>
</dbReference>
<protein>
    <submittedName>
        <fullName evidence="4">N-methylproline demethylase</fullName>
    </submittedName>
</protein>
<keyword evidence="5" id="KW-1185">Reference proteome</keyword>
<evidence type="ECO:0000313" key="5">
    <source>
        <dbReference type="Proteomes" id="UP001379949"/>
    </source>
</evidence>
<accession>A0ABU9GC73</accession>
<reference evidence="4 5" key="1">
    <citation type="submission" date="2024-02" db="EMBL/GenBank/DDBJ databases">
        <title>Bacteria isolated from the canopy kelp, Nereocystis luetkeana.</title>
        <authorList>
            <person name="Pfister C.A."/>
            <person name="Younker I.T."/>
            <person name="Light S.H."/>
        </authorList>
    </citation>
    <scope>NUCLEOTIDE SEQUENCE [LARGE SCALE GENOMIC DNA]</scope>
    <source>
        <strain evidence="4 5">TI.4.07</strain>
    </source>
</reference>
<sequence>ATCRTIEVEEIWRIIGDFAKAARCAKEGGIDGVELSAVHQHMIDHFWSPRVNKPTDEWGGTFEGRMKFGIEVL</sequence>
<dbReference type="PANTHER" id="PTHR43656">
    <property type="entry name" value="BINDING OXIDOREDUCTASE, PUTATIVE (AFU_ORTHOLOGUE AFUA_2G08260)-RELATED"/>
    <property type="match status" value="1"/>
</dbReference>